<organism evidence="1 2">
    <name type="scientific">Brumimicrobium salinarum</name>
    <dbReference type="NCBI Taxonomy" id="2058658"/>
    <lineage>
        <taxon>Bacteria</taxon>
        <taxon>Pseudomonadati</taxon>
        <taxon>Bacteroidota</taxon>
        <taxon>Flavobacteriia</taxon>
        <taxon>Flavobacteriales</taxon>
        <taxon>Crocinitomicaceae</taxon>
        <taxon>Brumimicrobium</taxon>
    </lineage>
</organism>
<sequence length="242" mass="28766">MDQLYGDILRIKNAEMLKFLLIIIVILISSKSSCQEKNYGYTFLGENGERIIEKTSVTPSSMYSNYYIDSSSQKLYTGIVIQMHESVNKPIDSMCIFNGVLDGYHKDYESIIWNVKYPKRINYINQNKRFGVYIRNSLSDSTRAWCYLKLFRDNVYYTYEIEFKKRRIKLKRARRDDNLEKLKLEKDRFRFKCLDELEEYFKSEGEKGIISDEILDKCRRLGFFSNEPIEEPIILGNCNIKE</sequence>
<reference evidence="1 2" key="1">
    <citation type="submission" date="2017-12" db="EMBL/GenBank/DDBJ databases">
        <title>The draft genome sequence of Brumimicrobium saltpan LHR20.</title>
        <authorList>
            <person name="Do Z.-J."/>
            <person name="Luo H.-R."/>
        </authorList>
    </citation>
    <scope>NUCLEOTIDE SEQUENCE [LARGE SCALE GENOMIC DNA]</scope>
    <source>
        <strain evidence="1 2">LHR20</strain>
    </source>
</reference>
<proteinExistence type="predicted"/>
<name>A0A2I0R0M2_9FLAO</name>
<dbReference type="AlphaFoldDB" id="A0A2I0R0M2"/>
<evidence type="ECO:0000313" key="2">
    <source>
        <dbReference type="Proteomes" id="UP000236654"/>
    </source>
</evidence>
<dbReference type="RefSeq" id="WP_101335167.1">
    <property type="nucleotide sequence ID" value="NZ_PJNI01000013.1"/>
</dbReference>
<dbReference type="EMBL" id="PJNI01000013">
    <property type="protein sequence ID" value="PKR80109.1"/>
    <property type="molecule type" value="Genomic_DNA"/>
</dbReference>
<protein>
    <submittedName>
        <fullName evidence="1">Uncharacterized protein</fullName>
    </submittedName>
</protein>
<accession>A0A2I0R0M2</accession>
<comment type="caution">
    <text evidence="1">The sequence shown here is derived from an EMBL/GenBank/DDBJ whole genome shotgun (WGS) entry which is preliminary data.</text>
</comment>
<dbReference type="Proteomes" id="UP000236654">
    <property type="component" value="Unassembled WGS sequence"/>
</dbReference>
<keyword evidence="2" id="KW-1185">Reference proteome</keyword>
<gene>
    <name evidence="1" type="ORF">CW751_11430</name>
</gene>
<evidence type="ECO:0000313" key="1">
    <source>
        <dbReference type="EMBL" id="PKR80109.1"/>
    </source>
</evidence>